<evidence type="ECO:0000313" key="5">
    <source>
        <dbReference type="EMBL" id="PXW90337.1"/>
    </source>
</evidence>
<proteinExistence type="inferred from homology"/>
<gene>
    <name evidence="5" type="ORF">DFR56_101249</name>
</gene>
<accession>A0A2V3W7M8</accession>
<protein>
    <submittedName>
        <fullName evidence="5">Fucose 4-O-acetylase-like acetyltransferase</fullName>
    </submittedName>
</protein>
<feature type="transmembrane region" description="Helical" evidence="3">
    <location>
        <begin position="184"/>
        <end position="203"/>
    </location>
</feature>
<keyword evidence="3" id="KW-1133">Transmembrane helix</keyword>
<dbReference type="Pfam" id="PF01757">
    <property type="entry name" value="Acyl_transf_3"/>
    <property type="match status" value="1"/>
</dbReference>
<feature type="domain" description="Acyltransferase 3" evidence="4">
    <location>
        <begin position="4"/>
        <end position="303"/>
    </location>
</feature>
<dbReference type="PANTHER" id="PTHR37312">
    <property type="entry name" value="MEMBRANE-BOUND ACYLTRANSFERASE YKRP-RELATED"/>
    <property type="match status" value="1"/>
</dbReference>
<keyword evidence="6" id="KW-1185">Reference proteome</keyword>
<feature type="transmembrane region" description="Helical" evidence="3">
    <location>
        <begin position="12"/>
        <end position="28"/>
    </location>
</feature>
<keyword evidence="5" id="KW-0808">Transferase</keyword>
<organism evidence="5 6">
    <name type="scientific">Pseudogracilibacillus auburnensis</name>
    <dbReference type="NCBI Taxonomy" id="1494959"/>
    <lineage>
        <taxon>Bacteria</taxon>
        <taxon>Bacillati</taxon>
        <taxon>Bacillota</taxon>
        <taxon>Bacilli</taxon>
        <taxon>Bacillales</taxon>
        <taxon>Bacillaceae</taxon>
        <taxon>Pseudogracilibacillus</taxon>
    </lineage>
</organism>
<feature type="transmembrane region" description="Helical" evidence="3">
    <location>
        <begin position="223"/>
        <end position="245"/>
    </location>
</feature>
<dbReference type="RefSeq" id="WP_110393604.1">
    <property type="nucleotide sequence ID" value="NZ_JBHUHB010000001.1"/>
</dbReference>
<dbReference type="EMBL" id="QJJQ01000001">
    <property type="protein sequence ID" value="PXW90337.1"/>
    <property type="molecule type" value="Genomic_DNA"/>
</dbReference>
<evidence type="ECO:0000256" key="2">
    <source>
        <dbReference type="ARBA" id="ARBA00007400"/>
    </source>
</evidence>
<comment type="caution">
    <text evidence="5">The sequence shown here is derived from an EMBL/GenBank/DDBJ whole genome shotgun (WGS) entry which is preliminary data.</text>
</comment>
<feature type="transmembrane region" description="Helical" evidence="3">
    <location>
        <begin position="155"/>
        <end position="172"/>
    </location>
</feature>
<reference evidence="5 6" key="1">
    <citation type="submission" date="2018-05" db="EMBL/GenBank/DDBJ databases">
        <title>Genomic Encyclopedia of Type Strains, Phase IV (KMG-IV): sequencing the most valuable type-strain genomes for metagenomic binning, comparative biology and taxonomic classification.</title>
        <authorList>
            <person name="Goeker M."/>
        </authorList>
    </citation>
    <scope>NUCLEOTIDE SEQUENCE [LARGE SCALE GENOMIC DNA]</scope>
    <source>
        <strain evidence="5 6">DSM 28556</strain>
    </source>
</reference>
<dbReference type="AlphaFoldDB" id="A0A2V3W7M8"/>
<feature type="transmembrane region" description="Helical" evidence="3">
    <location>
        <begin position="131"/>
        <end position="149"/>
    </location>
</feature>
<comment type="subcellular location">
    <subcellularLocation>
        <location evidence="1">Membrane</location>
    </subcellularLocation>
</comment>
<keyword evidence="3" id="KW-0472">Membrane</keyword>
<feature type="transmembrane region" description="Helical" evidence="3">
    <location>
        <begin position="287"/>
        <end position="312"/>
    </location>
</feature>
<name>A0A2V3W7M8_9BACI</name>
<comment type="similarity">
    <text evidence="2">Belongs to the acyltransferase 3 family.</text>
</comment>
<evidence type="ECO:0000259" key="4">
    <source>
        <dbReference type="Pfam" id="PF01757"/>
    </source>
</evidence>
<keyword evidence="3" id="KW-0812">Transmembrane</keyword>
<dbReference type="InterPro" id="IPR002656">
    <property type="entry name" value="Acyl_transf_3_dom"/>
</dbReference>
<feature type="transmembrane region" description="Helical" evidence="3">
    <location>
        <begin position="103"/>
        <end position="124"/>
    </location>
</feature>
<evidence type="ECO:0000256" key="1">
    <source>
        <dbReference type="ARBA" id="ARBA00004370"/>
    </source>
</evidence>
<evidence type="ECO:0000256" key="3">
    <source>
        <dbReference type="SAM" id="Phobius"/>
    </source>
</evidence>
<dbReference type="GO" id="GO:0016747">
    <property type="term" value="F:acyltransferase activity, transferring groups other than amino-acyl groups"/>
    <property type="evidence" value="ECO:0007669"/>
    <property type="project" value="InterPro"/>
</dbReference>
<dbReference type="InterPro" id="IPR052734">
    <property type="entry name" value="Nod_factor_acetyltransferase"/>
</dbReference>
<evidence type="ECO:0000313" key="6">
    <source>
        <dbReference type="Proteomes" id="UP000247978"/>
    </source>
</evidence>
<feature type="transmembrane region" description="Helical" evidence="3">
    <location>
        <begin position="73"/>
        <end position="91"/>
    </location>
</feature>
<dbReference type="PANTHER" id="PTHR37312:SF1">
    <property type="entry name" value="MEMBRANE-BOUND ACYLTRANSFERASE YKRP-RELATED"/>
    <property type="match status" value="1"/>
</dbReference>
<dbReference type="OrthoDB" id="6623990at2"/>
<dbReference type="Proteomes" id="UP000247978">
    <property type="component" value="Unassembled WGS sequence"/>
</dbReference>
<feature type="transmembrane region" description="Helical" evidence="3">
    <location>
        <begin position="40"/>
        <end position="61"/>
    </location>
</feature>
<sequence>MERNAYFDNAKILLISLVVFGHLIQPFTSDSEGIGTLYTWIYTFHMPAFILLAGFFAKGSGNLSYILKLAKKLIIPYIIFQIMYTGYYFLIGKSNWLTDSIFYPHWSLWFLFSLFCWHLLLILYKKIPPRVGIGLALLIGILIGFFDSFGHTFSLSRTFVFFPYFLIGYWLSKEQMTFLKRKSVKIASVFIMLSIAVAIYYLPHINSGWLLASKSYSTLGLDVYGGFARLIIYATSSLMAASILAWIPQQRFSFTKLGERTLYVYLLHGFIVQYVREIEWLRVDNILDLFGIVVITVVIVIGLSSKFVVTIWQPLIEGSTTRLKAFFEKEEVDDKNMSA</sequence>